<comment type="similarity">
    <text evidence="2">Belongs to the iron-containing alcohol dehydrogenase family.</text>
</comment>
<dbReference type="FunFam" id="1.20.1090.10:FF:000001">
    <property type="entry name" value="Aldehyde-alcohol dehydrogenase"/>
    <property type="match status" value="1"/>
</dbReference>
<evidence type="ECO:0000313" key="12">
    <source>
        <dbReference type="Proteomes" id="UP000613160"/>
    </source>
</evidence>
<comment type="catalytic activity">
    <reaction evidence="6">
        <text>a primary alcohol + NAD(+) = an aldehyde + NADH + H(+)</text>
        <dbReference type="Rhea" id="RHEA:10736"/>
        <dbReference type="ChEBI" id="CHEBI:15378"/>
        <dbReference type="ChEBI" id="CHEBI:15734"/>
        <dbReference type="ChEBI" id="CHEBI:17478"/>
        <dbReference type="ChEBI" id="CHEBI:57540"/>
        <dbReference type="ChEBI" id="CHEBI:57945"/>
        <dbReference type="EC" id="1.1.1.1"/>
    </reaction>
</comment>
<keyword evidence="4" id="KW-0520">NAD</keyword>
<dbReference type="CDD" id="cd08551">
    <property type="entry name" value="Fe-ADH"/>
    <property type="match status" value="1"/>
</dbReference>
<evidence type="ECO:0000256" key="6">
    <source>
        <dbReference type="ARBA" id="ARBA00049243"/>
    </source>
</evidence>
<reference evidence="11" key="2">
    <citation type="submission" date="2020-09" db="EMBL/GenBank/DDBJ databases">
        <authorList>
            <person name="Sun Q."/>
            <person name="Zhou Y."/>
        </authorList>
    </citation>
    <scope>NUCLEOTIDE SEQUENCE</scope>
    <source>
        <strain evidence="11">CGMCC 1.15493</strain>
    </source>
</reference>
<dbReference type="PANTHER" id="PTHR11496:SF102">
    <property type="entry name" value="ALCOHOL DEHYDROGENASE 4"/>
    <property type="match status" value="1"/>
</dbReference>
<gene>
    <name evidence="11" type="ORF">GCM10011335_22970</name>
</gene>
<dbReference type="InterPro" id="IPR039697">
    <property type="entry name" value="Alcohol_dehydrogenase_Fe"/>
</dbReference>
<dbReference type="Gene3D" id="1.20.1090.10">
    <property type="entry name" value="Dehydroquinate synthase-like - alpha domain"/>
    <property type="match status" value="1"/>
</dbReference>
<evidence type="ECO:0000313" key="11">
    <source>
        <dbReference type="EMBL" id="GGD19462.1"/>
    </source>
</evidence>
<dbReference type="RefSeq" id="WP_244640056.1">
    <property type="nucleotide sequence ID" value="NZ_BMJJ01000004.1"/>
</dbReference>
<dbReference type="Pfam" id="PF00465">
    <property type="entry name" value="Fe-ADH"/>
    <property type="match status" value="1"/>
</dbReference>
<dbReference type="Gene3D" id="3.40.50.1970">
    <property type="match status" value="1"/>
</dbReference>
<protein>
    <recommendedName>
        <fullName evidence="7">Alcohol dehydrogenase 2</fullName>
    </recommendedName>
    <alternativeName>
        <fullName evidence="8">Alcohol dehydrogenase II</fullName>
    </alternativeName>
</protein>
<feature type="domain" description="Fe-containing alcohol dehydrogenase-like C-terminal" evidence="10">
    <location>
        <begin position="189"/>
        <end position="384"/>
    </location>
</feature>
<keyword evidence="12" id="KW-1185">Reference proteome</keyword>
<dbReference type="FunFam" id="3.40.50.1970:FF:000003">
    <property type="entry name" value="Alcohol dehydrogenase, iron-containing"/>
    <property type="match status" value="1"/>
</dbReference>
<dbReference type="PANTHER" id="PTHR11496">
    <property type="entry name" value="ALCOHOL DEHYDROGENASE"/>
    <property type="match status" value="1"/>
</dbReference>
<evidence type="ECO:0000259" key="9">
    <source>
        <dbReference type="Pfam" id="PF00465"/>
    </source>
</evidence>
<dbReference type="Proteomes" id="UP000613160">
    <property type="component" value="Unassembled WGS sequence"/>
</dbReference>
<evidence type="ECO:0000256" key="8">
    <source>
        <dbReference type="ARBA" id="ARBA00076680"/>
    </source>
</evidence>
<dbReference type="InterPro" id="IPR056798">
    <property type="entry name" value="ADH_Fe_C"/>
</dbReference>
<evidence type="ECO:0000256" key="3">
    <source>
        <dbReference type="ARBA" id="ARBA00023002"/>
    </source>
</evidence>
<proteinExistence type="inferred from homology"/>
<dbReference type="InterPro" id="IPR001670">
    <property type="entry name" value="ADH_Fe/GldA"/>
</dbReference>
<dbReference type="Pfam" id="PF25137">
    <property type="entry name" value="ADH_Fe_C"/>
    <property type="match status" value="1"/>
</dbReference>
<feature type="domain" description="Alcohol dehydrogenase iron-type/glycerol dehydrogenase GldA" evidence="9">
    <location>
        <begin position="14"/>
        <end position="178"/>
    </location>
</feature>
<comment type="cofactor">
    <cofactor evidence="1">
        <name>Fe cation</name>
        <dbReference type="ChEBI" id="CHEBI:24875"/>
    </cofactor>
</comment>
<organism evidence="11 12">
    <name type="scientific">Aureimonas glaciei</name>
    <dbReference type="NCBI Taxonomy" id="1776957"/>
    <lineage>
        <taxon>Bacteria</taxon>
        <taxon>Pseudomonadati</taxon>
        <taxon>Pseudomonadota</taxon>
        <taxon>Alphaproteobacteria</taxon>
        <taxon>Hyphomicrobiales</taxon>
        <taxon>Aurantimonadaceae</taxon>
        <taxon>Aureimonas</taxon>
    </lineage>
</organism>
<evidence type="ECO:0000256" key="4">
    <source>
        <dbReference type="ARBA" id="ARBA00023027"/>
    </source>
</evidence>
<dbReference type="SUPFAM" id="SSF56796">
    <property type="entry name" value="Dehydroquinate synthase-like"/>
    <property type="match status" value="1"/>
</dbReference>
<sequence>MGMASASVFGAIERIVHGRGMLAQLPAEIARLRGTKILLVTDPGIVKAGIAHRVTALLGDFHVEIFAEVEPDPSIETVIACAARARIAGCDLVVGLGGGSALDVAKCAAAFVNNPGDIRDYLGIDKLPNAAVAKIMIPTTAGTGSEVTNVAVLSLKAEKTKKGIVSRHLLADAAILDPELTLGLPPAVTAATGMDALTHAIEAYVSRFAQPLTDRFALDAIAMIAAALPTAVHNGADIAARETMLTASLYAGLAFGSAATGMVHGLAMPLGGQFDVPHGIANSVLLPHVMRWNLVAALPRYRDIARAMGVRVNHLSLREGAEGAVAAVEQLARDVGIPATLDDLGVPRSAIEALAKDGMTNLRQVRPNPRNVTYEGLVSILEGAFRP</sequence>
<dbReference type="InterPro" id="IPR018211">
    <property type="entry name" value="ADH_Fe_CS"/>
</dbReference>
<evidence type="ECO:0000259" key="10">
    <source>
        <dbReference type="Pfam" id="PF25137"/>
    </source>
</evidence>
<evidence type="ECO:0000256" key="5">
    <source>
        <dbReference type="ARBA" id="ARBA00049164"/>
    </source>
</evidence>
<evidence type="ECO:0000256" key="7">
    <source>
        <dbReference type="ARBA" id="ARBA00074848"/>
    </source>
</evidence>
<comment type="catalytic activity">
    <reaction evidence="5">
        <text>a secondary alcohol + NAD(+) = a ketone + NADH + H(+)</text>
        <dbReference type="Rhea" id="RHEA:10740"/>
        <dbReference type="ChEBI" id="CHEBI:15378"/>
        <dbReference type="ChEBI" id="CHEBI:17087"/>
        <dbReference type="ChEBI" id="CHEBI:35681"/>
        <dbReference type="ChEBI" id="CHEBI:57540"/>
        <dbReference type="ChEBI" id="CHEBI:57945"/>
        <dbReference type="EC" id="1.1.1.1"/>
    </reaction>
</comment>
<dbReference type="GO" id="GO:0004022">
    <property type="term" value="F:alcohol dehydrogenase (NAD+) activity"/>
    <property type="evidence" value="ECO:0007669"/>
    <property type="project" value="UniProtKB-EC"/>
</dbReference>
<accession>A0A916XXF7</accession>
<evidence type="ECO:0000256" key="1">
    <source>
        <dbReference type="ARBA" id="ARBA00001962"/>
    </source>
</evidence>
<dbReference type="PROSITE" id="PS00913">
    <property type="entry name" value="ADH_IRON_1"/>
    <property type="match status" value="1"/>
</dbReference>
<comment type="caution">
    <text evidence="11">The sequence shown here is derived from an EMBL/GenBank/DDBJ whole genome shotgun (WGS) entry which is preliminary data.</text>
</comment>
<evidence type="ECO:0000256" key="2">
    <source>
        <dbReference type="ARBA" id="ARBA00007358"/>
    </source>
</evidence>
<keyword evidence="3" id="KW-0560">Oxidoreductase</keyword>
<dbReference type="EMBL" id="BMJJ01000004">
    <property type="protein sequence ID" value="GGD19462.1"/>
    <property type="molecule type" value="Genomic_DNA"/>
</dbReference>
<reference evidence="11" key="1">
    <citation type="journal article" date="2014" name="Int. J. Syst. Evol. Microbiol.">
        <title>Complete genome sequence of Corynebacterium casei LMG S-19264T (=DSM 44701T), isolated from a smear-ripened cheese.</title>
        <authorList>
            <consortium name="US DOE Joint Genome Institute (JGI-PGF)"/>
            <person name="Walter F."/>
            <person name="Albersmeier A."/>
            <person name="Kalinowski J."/>
            <person name="Ruckert C."/>
        </authorList>
    </citation>
    <scope>NUCLEOTIDE SEQUENCE</scope>
    <source>
        <strain evidence="11">CGMCC 1.15493</strain>
    </source>
</reference>
<dbReference type="AlphaFoldDB" id="A0A916XXF7"/>
<name>A0A916XXF7_9HYPH</name>
<dbReference type="GO" id="GO:0046872">
    <property type="term" value="F:metal ion binding"/>
    <property type="evidence" value="ECO:0007669"/>
    <property type="project" value="InterPro"/>
</dbReference>